<feature type="compositionally biased region" description="Basic and acidic residues" evidence="3">
    <location>
        <begin position="310"/>
        <end position="320"/>
    </location>
</feature>
<dbReference type="Pfam" id="PF00439">
    <property type="entry name" value="Bromodomain"/>
    <property type="match status" value="1"/>
</dbReference>
<dbReference type="InterPro" id="IPR036427">
    <property type="entry name" value="Bromodomain-like_sf"/>
</dbReference>
<proteinExistence type="predicted"/>
<gene>
    <name evidence="5" type="ORF">MKW94_002343</name>
</gene>
<dbReference type="InterPro" id="IPR001487">
    <property type="entry name" value="Bromodomain"/>
</dbReference>
<organism evidence="5 6">
    <name type="scientific">Papaver nudicaule</name>
    <name type="common">Iceland poppy</name>
    <dbReference type="NCBI Taxonomy" id="74823"/>
    <lineage>
        <taxon>Eukaryota</taxon>
        <taxon>Viridiplantae</taxon>
        <taxon>Streptophyta</taxon>
        <taxon>Embryophyta</taxon>
        <taxon>Tracheophyta</taxon>
        <taxon>Spermatophyta</taxon>
        <taxon>Magnoliopsida</taxon>
        <taxon>Ranunculales</taxon>
        <taxon>Papaveraceae</taxon>
        <taxon>Papaveroideae</taxon>
        <taxon>Papaver</taxon>
    </lineage>
</organism>
<dbReference type="PANTHER" id="PTHR22881:SF26">
    <property type="entry name" value="BROMODOMAIN CONTAINING PROTEIN, EXPRESSED"/>
    <property type="match status" value="1"/>
</dbReference>
<comment type="caution">
    <text evidence="5">The sequence shown here is derived from an EMBL/GenBank/DDBJ whole genome shotgun (WGS) entry which is preliminary data.</text>
</comment>
<keyword evidence="1 2" id="KW-0103">Bromodomain</keyword>
<accession>A0AA42B070</accession>
<dbReference type="PRINTS" id="PR00503">
    <property type="entry name" value="BROMODOMAIN"/>
</dbReference>
<feature type="compositionally biased region" description="Low complexity" evidence="3">
    <location>
        <begin position="276"/>
        <end position="288"/>
    </location>
</feature>
<dbReference type="Proteomes" id="UP001177140">
    <property type="component" value="Unassembled WGS sequence"/>
</dbReference>
<evidence type="ECO:0000259" key="4">
    <source>
        <dbReference type="PROSITE" id="PS50014"/>
    </source>
</evidence>
<dbReference type="EMBL" id="JAJJMA010279507">
    <property type="protein sequence ID" value="MCL7046289.1"/>
    <property type="molecule type" value="Genomic_DNA"/>
</dbReference>
<dbReference type="SMART" id="SM00297">
    <property type="entry name" value="BROMO"/>
    <property type="match status" value="1"/>
</dbReference>
<evidence type="ECO:0000256" key="2">
    <source>
        <dbReference type="PROSITE-ProRule" id="PRU00035"/>
    </source>
</evidence>
<feature type="region of interest" description="Disordered" evidence="3">
    <location>
        <begin position="262"/>
        <end position="320"/>
    </location>
</feature>
<sequence>MEVRHRRSARISALEASRICQVGEEYTQQEKQKGKLVDYFEDSDSSQELSNEKRRGNKRKRKLRAVEDVTAVIPVERAVNLTHEQIVAISPEGPPRNNGSQFPLPSTIHPPAAKRLFELIIDILEKKDKNKIFSEPVDPEVCIYVTTKLSHFAILTIPIFIYPTVSDVKHFFFLLQEAEGYYDIIKVPMDFSTIKKKIHDGLYTTLDEFERDVFLIPSNAMHYNGEGTFYFKQGYAIYELAKKAFYTVRNDPRNYEVSLADIIPKPGRKPGSHSRAANNGSNGTSTGGARRGRPTLHGSSGLARRTHSPRHLENCSDGTVESRRISKPWKDFISEDESIASIVYDSAKQLVNVNREGNAYSQSLSNFSKGMGERVQTVADRKLLAASQIAARNSLIAATSSSQQSRNPQNNAINIPKKSQDFYHNFPGRSSIPNPAINISNTYNVINNNPALPIIPNSQISTLSNPKSHNLLSNLSSFPTYQSLPTNFSGKSNFRASFREENSKQNQSQNSNIQMGSNVPTTSVRDLNLPVNGVENHRNGFPTVDSGKLANNNPSPDLVSRMHASKLAEYICRNNNTFEDSTRFRAMMEANSNHVSNCIPTSGSRAAETRTITVPGPSYRVNPVPKWNQPNPILQPVNNQGRNAPTPVYGNNVSLLGHGMEWGEQNLGSNSFGRQNHIISTSDLGIAATQPVLDWNRLPSSSRAGKQPMEAPGAVHGTNLAQSSFSSHSLSTERQEMGPPGFLYGSKFAQTSSTPHWNQSNFNSNFLGGQNHSMNLPDVSNGVDLNHGGLLTVPNPEWQLKPFPPSIDMSDWQNQQAGIDLNLFNQEEGAFQREYPVPEVALVGQLGFCGRPTYGNQTELSTLSLLDQQQPDLALQL</sequence>
<dbReference type="SUPFAM" id="SSF47370">
    <property type="entry name" value="Bromodomain"/>
    <property type="match status" value="1"/>
</dbReference>
<dbReference type="InterPro" id="IPR051831">
    <property type="entry name" value="Bromodomain_contain_prot"/>
</dbReference>
<dbReference type="CDD" id="cd04369">
    <property type="entry name" value="Bromodomain"/>
    <property type="match status" value="1"/>
</dbReference>
<dbReference type="PROSITE" id="PS50014">
    <property type="entry name" value="BROMODOMAIN_2"/>
    <property type="match status" value="1"/>
</dbReference>
<evidence type="ECO:0000256" key="1">
    <source>
        <dbReference type="ARBA" id="ARBA00023117"/>
    </source>
</evidence>
<evidence type="ECO:0000256" key="3">
    <source>
        <dbReference type="SAM" id="MobiDB-lite"/>
    </source>
</evidence>
<reference evidence="5" key="1">
    <citation type="submission" date="2022-03" db="EMBL/GenBank/DDBJ databases">
        <title>A functionally conserved STORR gene fusion in Papaver species that diverged 16.8 million years ago.</title>
        <authorList>
            <person name="Catania T."/>
        </authorList>
    </citation>
    <scope>NUCLEOTIDE SEQUENCE</scope>
    <source>
        <strain evidence="5">S-191538</strain>
    </source>
</reference>
<name>A0AA42B070_PAPNU</name>
<evidence type="ECO:0000313" key="5">
    <source>
        <dbReference type="EMBL" id="MCL7046289.1"/>
    </source>
</evidence>
<dbReference type="AlphaFoldDB" id="A0AA42B070"/>
<feature type="region of interest" description="Disordered" evidence="3">
    <location>
        <begin position="699"/>
        <end position="724"/>
    </location>
</feature>
<dbReference type="PROSITE" id="PS00633">
    <property type="entry name" value="BROMODOMAIN_1"/>
    <property type="match status" value="1"/>
</dbReference>
<feature type="domain" description="Bromo" evidence="4">
    <location>
        <begin position="160"/>
        <end position="231"/>
    </location>
</feature>
<protein>
    <recommendedName>
        <fullName evidence="4">Bromo domain-containing protein</fullName>
    </recommendedName>
</protein>
<dbReference type="InterPro" id="IPR018359">
    <property type="entry name" value="Bromodomain_CS"/>
</dbReference>
<keyword evidence="6" id="KW-1185">Reference proteome</keyword>
<feature type="region of interest" description="Disordered" evidence="3">
    <location>
        <begin position="499"/>
        <end position="518"/>
    </location>
</feature>
<evidence type="ECO:0000313" key="6">
    <source>
        <dbReference type="Proteomes" id="UP001177140"/>
    </source>
</evidence>
<dbReference type="Gene3D" id="1.20.920.10">
    <property type="entry name" value="Bromodomain-like"/>
    <property type="match status" value="1"/>
</dbReference>
<feature type="compositionally biased region" description="Low complexity" evidence="3">
    <location>
        <begin position="504"/>
        <end position="518"/>
    </location>
</feature>
<dbReference type="PANTHER" id="PTHR22881">
    <property type="entry name" value="BROMODOMAIN CONTAINING PROTEIN"/>
    <property type="match status" value="1"/>
</dbReference>